<organism evidence="2 3">
    <name type="scientific">Parafrankia colletiae</name>
    <dbReference type="NCBI Taxonomy" id="573497"/>
    <lineage>
        <taxon>Bacteria</taxon>
        <taxon>Bacillati</taxon>
        <taxon>Actinomycetota</taxon>
        <taxon>Actinomycetes</taxon>
        <taxon>Frankiales</taxon>
        <taxon>Frankiaceae</taxon>
        <taxon>Parafrankia</taxon>
    </lineage>
</organism>
<dbReference type="AlphaFoldDB" id="A0A1S1QQN0"/>
<dbReference type="Proteomes" id="UP000179627">
    <property type="component" value="Unassembled WGS sequence"/>
</dbReference>
<dbReference type="PANTHER" id="PTHR48228">
    <property type="entry name" value="SUCCINYL-COA--D-CITRAMALATE COA-TRANSFERASE"/>
    <property type="match status" value="1"/>
</dbReference>
<name>A0A1S1QQN0_9ACTN</name>
<dbReference type="PANTHER" id="PTHR48228:SF5">
    <property type="entry name" value="ALPHA-METHYLACYL-COA RACEMASE"/>
    <property type="match status" value="1"/>
</dbReference>
<dbReference type="InterPro" id="IPR003673">
    <property type="entry name" value="CoA-Trfase_fam_III"/>
</dbReference>
<evidence type="ECO:0000256" key="1">
    <source>
        <dbReference type="SAM" id="MobiDB-lite"/>
    </source>
</evidence>
<evidence type="ECO:0000313" key="3">
    <source>
        <dbReference type="Proteomes" id="UP000179627"/>
    </source>
</evidence>
<accession>A0A1S1QQN0</accession>
<dbReference type="SUPFAM" id="SSF89796">
    <property type="entry name" value="CoA-transferase family III (CaiB/BaiF)"/>
    <property type="match status" value="1"/>
</dbReference>
<gene>
    <name evidence="2" type="ORF">CC117_19340</name>
</gene>
<dbReference type="InterPro" id="IPR023606">
    <property type="entry name" value="CoA-Trfase_III_dom_1_sf"/>
</dbReference>
<proteinExistence type="predicted"/>
<protein>
    <submittedName>
        <fullName evidence="2">Carnitine dehydratase</fullName>
    </submittedName>
</protein>
<dbReference type="Pfam" id="PF02515">
    <property type="entry name" value="CoA_transf_3"/>
    <property type="match status" value="1"/>
</dbReference>
<keyword evidence="3" id="KW-1185">Reference proteome</keyword>
<dbReference type="GO" id="GO:0003824">
    <property type="term" value="F:catalytic activity"/>
    <property type="evidence" value="ECO:0007669"/>
    <property type="project" value="InterPro"/>
</dbReference>
<dbReference type="InterPro" id="IPR050509">
    <property type="entry name" value="CoA-transferase_III"/>
</dbReference>
<sequence length="380" mass="40234">MPEPTPDPKLPLAGVTVLDLTRLPPGGFCTVLLADLGADVIRVESPKGRLFDGPIGLNRGKRSLALDLRHPRGLDVLRTLAGHADILVENERPGAMDERGFGYSHAAVETPRLIWCSITGFGQDGPYAQWSGHDLSFAAHSGLLTALNPEQPWHPQLILPIPVGALMASVGILAALRERDRTGTGTQLDISLSESATWLLSSADGIIDRGPRGVPLGPDRRVYECADGTWVAVTAAEPRTWAALCGALGLDDLAGSLHRWDDAEAATERVAAALRARRAEDWVAELGPLGASVVRVNRGPDLPDDPHVAARGLLQKVGDLTVPRSPIRLRDGAAAEERPPAATYPPPPVGEHTRAVLAEAGLSAALIDELHDSGAVGRRA</sequence>
<dbReference type="RefSeq" id="WP_071085516.1">
    <property type="nucleotide sequence ID" value="NZ_MBLM01000121.1"/>
</dbReference>
<evidence type="ECO:0000313" key="2">
    <source>
        <dbReference type="EMBL" id="OHV35402.1"/>
    </source>
</evidence>
<comment type="caution">
    <text evidence="2">The sequence shown here is derived from an EMBL/GenBank/DDBJ whole genome shotgun (WGS) entry which is preliminary data.</text>
</comment>
<dbReference type="Gene3D" id="3.40.50.10540">
    <property type="entry name" value="Crotonobetainyl-coa:carnitine coa-transferase, domain 1"/>
    <property type="match status" value="2"/>
</dbReference>
<feature type="region of interest" description="Disordered" evidence="1">
    <location>
        <begin position="330"/>
        <end position="351"/>
    </location>
</feature>
<dbReference type="EMBL" id="MBLM01000121">
    <property type="protein sequence ID" value="OHV35402.1"/>
    <property type="molecule type" value="Genomic_DNA"/>
</dbReference>
<feature type="compositionally biased region" description="Basic and acidic residues" evidence="1">
    <location>
        <begin position="330"/>
        <end position="339"/>
    </location>
</feature>
<reference evidence="3" key="1">
    <citation type="submission" date="2016-07" db="EMBL/GenBank/DDBJ databases">
        <title>Sequence Frankia sp. strain CcI1.17.</title>
        <authorList>
            <person name="Ghodhbane-Gtari F."/>
            <person name="Swanson E."/>
            <person name="Gueddou A."/>
            <person name="Morris K."/>
            <person name="Hezbri K."/>
            <person name="Ktari A."/>
            <person name="Nouioui I."/>
            <person name="Abebe-Akele F."/>
            <person name="Simpson S."/>
            <person name="Thomas K."/>
            <person name="Gtari M."/>
            <person name="Tisa L.S."/>
            <person name="Hurst S."/>
        </authorList>
    </citation>
    <scope>NUCLEOTIDE SEQUENCE [LARGE SCALE GENOMIC DNA]</scope>
    <source>
        <strain evidence="3">Cc1.17</strain>
    </source>
</reference>
<dbReference type="OrthoDB" id="4251672at2"/>